<dbReference type="GO" id="GO:0005737">
    <property type="term" value="C:cytoplasm"/>
    <property type="evidence" value="ECO:0007669"/>
    <property type="project" value="UniProtKB-SubCell"/>
</dbReference>
<evidence type="ECO:0000256" key="1">
    <source>
        <dbReference type="ARBA" id="ARBA00022679"/>
    </source>
</evidence>
<dbReference type="Gene3D" id="2.60.200.30">
    <property type="entry name" value="Probable inorganic polyphosphate/atp-NAD kinase, domain 2"/>
    <property type="match status" value="1"/>
</dbReference>
<proteinExistence type="inferred from homology"/>
<evidence type="ECO:0000256" key="4">
    <source>
        <dbReference type="ARBA" id="ARBA00023027"/>
    </source>
</evidence>
<dbReference type="GO" id="GO:0006741">
    <property type="term" value="P:NADP+ biosynthetic process"/>
    <property type="evidence" value="ECO:0007669"/>
    <property type="project" value="UniProtKB-UniRule"/>
</dbReference>
<evidence type="ECO:0000313" key="8">
    <source>
        <dbReference type="Proteomes" id="UP000184387"/>
    </source>
</evidence>
<dbReference type="Gene3D" id="3.40.50.10330">
    <property type="entry name" value="Probable inorganic polyphosphate/atp-NAD kinase, domain 1"/>
    <property type="match status" value="1"/>
</dbReference>
<dbReference type="InterPro" id="IPR016064">
    <property type="entry name" value="NAD/diacylglycerol_kinase_sf"/>
</dbReference>
<dbReference type="Pfam" id="PF01513">
    <property type="entry name" value="NAD_kinase"/>
    <property type="match status" value="1"/>
</dbReference>
<reference evidence="7 8" key="1">
    <citation type="submission" date="2016-11" db="EMBL/GenBank/DDBJ databases">
        <authorList>
            <person name="Jaros S."/>
            <person name="Januszkiewicz K."/>
            <person name="Wedrychowicz H."/>
        </authorList>
    </citation>
    <scope>NUCLEOTIDE SEQUENCE [LARGE SCALE GENOMIC DNA]</scope>
    <source>
        <strain evidence="7 8">DSM 14916</strain>
    </source>
</reference>
<keyword evidence="6" id="KW-0067">ATP-binding</keyword>
<dbReference type="AlphaFoldDB" id="A0A1M6BB54"/>
<dbReference type="GO" id="GO:0046872">
    <property type="term" value="F:metal ion binding"/>
    <property type="evidence" value="ECO:0007669"/>
    <property type="project" value="UniProtKB-UniRule"/>
</dbReference>
<accession>A0A1M6BB54</accession>
<dbReference type="InterPro" id="IPR017437">
    <property type="entry name" value="ATP-NAD_kinase_PpnK-typ_C"/>
</dbReference>
<evidence type="ECO:0000313" key="7">
    <source>
        <dbReference type="EMBL" id="SHI45959.1"/>
    </source>
</evidence>
<dbReference type="RefSeq" id="WP_086061799.1">
    <property type="nucleotide sequence ID" value="NZ_FQZF01000002.1"/>
</dbReference>
<comment type="subcellular location">
    <subcellularLocation>
        <location evidence="6">Cytoplasm</location>
    </subcellularLocation>
</comment>
<keyword evidence="6" id="KW-0547">Nucleotide-binding</keyword>
<evidence type="ECO:0000256" key="5">
    <source>
        <dbReference type="ARBA" id="ARBA00047925"/>
    </source>
</evidence>
<comment type="catalytic activity">
    <reaction evidence="5 6">
        <text>NAD(+) + ATP = ADP + NADP(+) + H(+)</text>
        <dbReference type="Rhea" id="RHEA:18629"/>
        <dbReference type="ChEBI" id="CHEBI:15378"/>
        <dbReference type="ChEBI" id="CHEBI:30616"/>
        <dbReference type="ChEBI" id="CHEBI:57540"/>
        <dbReference type="ChEBI" id="CHEBI:58349"/>
        <dbReference type="ChEBI" id="CHEBI:456216"/>
        <dbReference type="EC" id="2.7.1.23"/>
    </reaction>
</comment>
<dbReference type="GO" id="GO:0051287">
    <property type="term" value="F:NAD binding"/>
    <property type="evidence" value="ECO:0007669"/>
    <property type="project" value="UniProtKB-ARBA"/>
</dbReference>
<dbReference type="HAMAP" id="MF_00361">
    <property type="entry name" value="NAD_kinase"/>
    <property type="match status" value="1"/>
</dbReference>
<dbReference type="PANTHER" id="PTHR20275">
    <property type="entry name" value="NAD KINASE"/>
    <property type="match status" value="1"/>
</dbReference>
<keyword evidence="1 6" id="KW-0808">Transferase</keyword>
<evidence type="ECO:0000256" key="3">
    <source>
        <dbReference type="ARBA" id="ARBA00022857"/>
    </source>
</evidence>
<dbReference type="GO" id="GO:0019674">
    <property type="term" value="P:NAD+ metabolic process"/>
    <property type="evidence" value="ECO:0007669"/>
    <property type="project" value="InterPro"/>
</dbReference>
<evidence type="ECO:0000256" key="6">
    <source>
        <dbReference type="HAMAP-Rule" id="MF_00361"/>
    </source>
</evidence>
<dbReference type="Proteomes" id="UP000184387">
    <property type="component" value="Unassembled WGS sequence"/>
</dbReference>
<keyword evidence="8" id="KW-1185">Reference proteome</keyword>
<comment type="function">
    <text evidence="6">Involved in the regulation of the intracellular balance of NAD and NADP, and is a key enzyme in the biosynthesis of NADP. Catalyzes specifically the phosphorylation on 2'-hydroxyl of the adenosine moiety of NAD to yield NADP.</text>
</comment>
<organism evidence="7 8">
    <name type="scientific">Muricoccus roseus</name>
    <dbReference type="NCBI Taxonomy" id="198092"/>
    <lineage>
        <taxon>Bacteria</taxon>
        <taxon>Pseudomonadati</taxon>
        <taxon>Pseudomonadota</taxon>
        <taxon>Alphaproteobacteria</taxon>
        <taxon>Acetobacterales</taxon>
        <taxon>Roseomonadaceae</taxon>
        <taxon>Muricoccus</taxon>
    </lineage>
</organism>
<dbReference type="NCBIfam" id="NF003406">
    <property type="entry name" value="PRK04761.1"/>
    <property type="match status" value="1"/>
</dbReference>
<comment type="similarity">
    <text evidence="6">Belongs to the NAD kinase family.</text>
</comment>
<comment type="cofactor">
    <cofactor evidence="6">
        <name>a divalent metal cation</name>
        <dbReference type="ChEBI" id="CHEBI:60240"/>
    </cofactor>
</comment>
<name>A0A1M6BB54_9PROT</name>
<dbReference type="GO" id="GO:0005524">
    <property type="term" value="F:ATP binding"/>
    <property type="evidence" value="ECO:0007669"/>
    <property type="project" value="UniProtKB-KW"/>
</dbReference>
<dbReference type="GO" id="GO:0003951">
    <property type="term" value="F:NAD+ kinase activity"/>
    <property type="evidence" value="ECO:0007669"/>
    <property type="project" value="UniProtKB-UniRule"/>
</dbReference>
<dbReference type="OrthoDB" id="9774737at2"/>
<dbReference type="STRING" id="198092.SAMN02745194_00430"/>
<evidence type="ECO:0000256" key="2">
    <source>
        <dbReference type="ARBA" id="ARBA00022777"/>
    </source>
</evidence>
<feature type="binding site" evidence="6">
    <location>
        <begin position="175"/>
        <end position="180"/>
    </location>
    <ligand>
        <name>NAD(+)</name>
        <dbReference type="ChEBI" id="CHEBI:57540"/>
    </ligand>
</feature>
<feature type="active site" description="Proton acceptor" evidence="6">
    <location>
        <position position="64"/>
    </location>
</feature>
<keyword evidence="3 6" id="KW-0521">NADP</keyword>
<dbReference type="PANTHER" id="PTHR20275:SF0">
    <property type="entry name" value="NAD KINASE"/>
    <property type="match status" value="1"/>
</dbReference>
<feature type="binding site" evidence="6">
    <location>
        <position position="164"/>
    </location>
    <ligand>
        <name>NAD(+)</name>
        <dbReference type="ChEBI" id="CHEBI:57540"/>
    </ligand>
</feature>
<keyword evidence="4 6" id="KW-0520">NAD</keyword>
<dbReference type="Pfam" id="PF20143">
    <property type="entry name" value="NAD_kinase_C"/>
    <property type="match status" value="1"/>
</dbReference>
<feature type="binding site" evidence="6">
    <location>
        <begin position="64"/>
        <end position="65"/>
    </location>
    <ligand>
        <name>NAD(+)</name>
        <dbReference type="ChEBI" id="CHEBI:57540"/>
    </ligand>
</feature>
<dbReference type="EMBL" id="FQZF01000002">
    <property type="protein sequence ID" value="SHI45959.1"/>
    <property type="molecule type" value="Genomic_DNA"/>
</dbReference>
<dbReference type="InterPro" id="IPR002504">
    <property type="entry name" value="NADK"/>
</dbReference>
<feature type="binding site" evidence="6">
    <location>
        <begin position="134"/>
        <end position="135"/>
    </location>
    <ligand>
        <name>NAD(+)</name>
        <dbReference type="ChEBI" id="CHEBI:57540"/>
    </ligand>
</feature>
<feature type="binding site" evidence="6">
    <location>
        <position position="172"/>
    </location>
    <ligand>
        <name>NAD(+)</name>
        <dbReference type="ChEBI" id="CHEBI:57540"/>
    </ligand>
</feature>
<keyword evidence="6" id="KW-0963">Cytoplasm</keyword>
<dbReference type="InterPro" id="IPR017438">
    <property type="entry name" value="ATP-NAD_kinase_N"/>
</dbReference>
<keyword evidence="2 6" id="KW-0418">Kinase</keyword>
<gene>
    <name evidence="6" type="primary">nadK</name>
    <name evidence="7" type="ORF">SAMN02745194_00430</name>
</gene>
<sequence length="275" mass="29475">MTAALLGGAPDPDAVRELPDDLTGRIAFVAAATEEAAAARNQLVALYGDAPVDDAVVVVALGGDGAMLETQHRLLGKNLPVYGMNRGSVGFLMNAYRVEGLWDRLKSAQAASLQPLRMRATDAAGQVHEALAINEVSLLRETRQAAKIRILVDGKERMAELICDGILVATPAGSTAYNLSAHGPIIPLGTNLLAMTPISAFRPRRWRGALLPGHAAVAFDILEAEKRPVAAVADYTEVRDVRRVEICEDLGVRLTMLFDPDHGLPERILAEQFTV</sequence>
<comment type="caution">
    <text evidence="6">Lacks conserved residue(s) required for the propagation of feature annotation.</text>
</comment>
<dbReference type="EC" id="2.7.1.23" evidence="6"/>
<dbReference type="SUPFAM" id="SSF111331">
    <property type="entry name" value="NAD kinase/diacylglycerol kinase-like"/>
    <property type="match status" value="1"/>
</dbReference>
<protein>
    <recommendedName>
        <fullName evidence="6">NAD kinase</fullName>
        <ecNumber evidence="6">2.7.1.23</ecNumber>
    </recommendedName>
    <alternativeName>
        <fullName evidence="6">ATP-dependent NAD kinase</fullName>
    </alternativeName>
</protein>